<dbReference type="InterPro" id="IPR011545">
    <property type="entry name" value="DEAD/DEAH_box_helicase_dom"/>
</dbReference>
<dbReference type="GO" id="GO:0004386">
    <property type="term" value="F:helicase activity"/>
    <property type="evidence" value="ECO:0007669"/>
    <property type="project" value="UniProtKB-KW"/>
</dbReference>
<dbReference type="PANTHER" id="PTHR47959">
    <property type="entry name" value="ATP-DEPENDENT RNA HELICASE RHLE-RELATED"/>
    <property type="match status" value="1"/>
</dbReference>
<dbReference type="InterPro" id="IPR027417">
    <property type="entry name" value="P-loop_NTPase"/>
</dbReference>
<sequence length="549" mass="58673">MGLVASVPPFPANGNAAGKSRGRSAGATAQPVRTIASAALSSNKTSPPDAGCACGPGRLRARVPRERRNELTIENTAELTGFAKLGITGPLLKTTAAAGFDAPKPVQEKAIPPHLAGHDVLGVAQTGSGKTAAFALPILTKIIGLGSKRSPKTARALILAPTRELAVQIEDTVKLLSKGLHISTALVLGGVSRGSQVKKIAPGVDVLVATPGRLTDLVRERDLNLSETRWLVLDEADRMLDMGFINDVRRIAKAVHRDRQTALFSATMPAEIEELARGIMKDPVHIEVAPQGTTAAEITQSVVLARLKQKRKILSDMLADPAMTSVIVFARTKHGADRVLRDLERDGFDAAVIHGNKSQNARQKALNGFRDGSVRILVATDIAARGIDVPGISHVVNFDLPDEAESYVHRIGRTGRNGRDGAAITLVDPSESAKLRQVERIIRMKLPVAADHTGEPDPARPAAERREPAAANDRGERQGEQQRQRKPHHRGQGPNRQGQPAQGFEHRQHAAKPDDGRHGAGRPAEGKPGKKRFRNRRKGGFGGKPARAA</sequence>
<dbReference type="CDD" id="cd18787">
    <property type="entry name" value="SF2_C_DEAD"/>
    <property type="match status" value="1"/>
</dbReference>
<dbReference type="Proteomes" id="UP001556196">
    <property type="component" value="Unassembled WGS sequence"/>
</dbReference>
<dbReference type="InterPro" id="IPR044742">
    <property type="entry name" value="DEAD/DEAH_RhlB"/>
</dbReference>
<evidence type="ECO:0000256" key="7">
    <source>
        <dbReference type="SAM" id="MobiDB-lite"/>
    </source>
</evidence>
<feature type="compositionally biased region" description="Basic and acidic residues" evidence="7">
    <location>
        <begin position="504"/>
        <end position="528"/>
    </location>
</feature>
<dbReference type="EC" id="3.6.4.-" evidence="10"/>
<feature type="compositionally biased region" description="Basic and acidic residues" evidence="7">
    <location>
        <begin position="452"/>
        <end position="483"/>
    </location>
</feature>
<dbReference type="Pfam" id="PF00271">
    <property type="entry name" value="Helicase_C"/>
    <property type="match status" value="1"/>
</dbReference>
<dbReference type="Gene3D" id="3.40.50.300">
    <property type="entry name" value="P-loop containing nucleotide triphosphate hydrolases"/>
    <property type="match status" value="2"/>
</dbReference>
<evidence type="ECO:0000256" key="3">
    <source>
        <dbReference type="ARBA" id="ARBA00022806"/>
    </source>
</evidence>
<dbReference type="PROSITE" id="PS51194">
    <property type="entry name" value="HELICASE_CTER"/>
    <property type="match status" value="1"/>
</dbReference>
<dbReference type="SUPFAM" id="SSF52540">
    <property type="entry name" value="P-loop containing nucleoside triphosphate hydrolases"/>
    <property type="match status" value="1"/>
</dbReference>
<comment type="similarity">
    <text evidence="5 6">Belongs to the DEAD box helicase family.</text>
</comment>
<evidence type="ECO:0000313" key="10">
    <source>
        <dbReference type="EMBL" id="MEW9806538.1"/>
    </source>
</evidence>
<evidence type="ECO:0000256" key="2">
    <source>
        <dbReference type="ARBA" id="ARBA00022801"/>
    </source>
</evidence>
<proteinExistence type="inferred from homology"/>
<dbReference type="PROSITE" id="PS51192">
    <property type="entry name" value="HELICASE_ATP_BIND_1"/>
    <property type="match status" value="1"/>
</dbReference>
<name>A0ABV3R190_9HYPH</name>
<dbReference type="RefSeq" id="WP_367723673.1">
    <property type="nucleotide sequence ID" value="NZ_JBFOCI010000003.1"/>
</dbReference>
<protein>
    <submittedName>
        <fullName evidence="10">DEAD/DEAH box helicase</fullName>
        <ecNumber evidence="10">3.6.4.-</ecNumber>
    </submittedName>
</protein>
<evidence type="ECO:0000259" key="8">
    <source>
        <dbReference type="PROSITE" id="PS51192"/>
    </source>
</evidence>
<dbReference type="Pfam" id="PF00270">
    <property type="entry name" value="DEAD"/>
    <property type="match status" value="1"/>
</dbReference>
<dbReference type="InterPro" id="IPR014001">
    <property type="entry name" value="Helicase_ATP-bd"/>
</dbReference>
<organism evidence="10 11">
    <name type="scientific">Mesorhizobium marinum</name>
    <dbReference type="NCBI Taxonomy" id="3228790"/>
    <lineage>
        <taxon>Bacteria</taxon>
        <taxon>Pseudomonadati</taxon>
        <taxon>Pseudomonadota</taxon>
        <taxon>Alphaproteobacteria</taxon>
        <taxon>Hyphomicrobiales</taxon>
        <taxon>Phyllobacteriaceae</taxon>
        <taxon>Mesorhizobium</taxon>
    </lineage>
</organism>
<dbReference type="PANTHER" id="PTHR47959:SF13">
    <property type="entry name" value="ATP-DEPENDENT RNA HELICASE RHLE"/>
    <property type="match status" value="1"/>
</dbReference>
<accession>A0ABV3R190</accession>
<evidence type="ECO:0000256" key="5">
    <source>
        <dbReference type="ARBA" id="ARBA00038437"/>
    </source>
</evidence>
<feature type="domain" description="Helicase ATP-binding" evidence="8">
    <location>
        <begin position="111"/>
        <end position="286"/>
    </location>
</feature>
<evidence type="ECO:0000313" key="11">
    <source>
        <dbReference type="Proteomes" id="UP001556196"/>
    </source>
</evidence>
<dbReference type="InterPro" id="IPR050079">
    <property type="entry name" value="DEAD_box_RNA_helicase"/>
</dbReference>
<evidence type="ECO:0000256" key="6">
    <source>
        <dbReference type="RuleBase" id="RU000492"/>
    </source>
</evidence>
<keyword evidence="1 6" id="KW-0547">Nucleotide-binding</keyword>
<dbReference type="CDD" id="cd00268">
    <property type="entry name" value="DEADc"/>
    <property type="match status" value="1"/>
</dbReference>
<evidence type="ECO:0000256" key="1">
    <source>
        <dbReference type="ARBA" id="ARBA00022741"/>
    </source>
</evidence>
<keyword evidence="3 6" id="KW-0347">Helicase</keyword>
<dbReference type="SMART" id="SM00487">
    <property type="entry name" value="DEXDc"/>
    <property type="match status" value="1"/>
</dbReference>
<dbReference type="InterPro" id="IPR000629">
    <property type="entry name" value="RNA-helicase_DEAD-box_CS"/>
</dbReference>
<dbReference type="PROSITE" id="PS00039">
    <property type="entry name" value="DEAD_ATP_HELICASE"/>
    <property type="match status" value="1"/>
</dbReference>
<dbReference type="InterPro" id="IPR001650">
    <property type="entry name" value="Helicase_C-like"/>
</dbReference>
<feature type="compositionally biased region" description="Low complexity" evidence="7">
    <location>
        <begin position="14"/>
        <end position="27"/>
    </location>
</feature>
<feature type="compositionally biased region" description="Basic residues" evidence="7">
    <location>
        <begin position="529"/>
        <end position="539"/>
    </location>
</feature>
<comment type="caution">
    <text evidence="10">The sequence shown here is derived from an EMBL/GenBank/DDBJ whole genome shotgun (WGS) entry which is preliminary data.</text>
</comment>
<feature type="region of interest" description="Disordered" evidence="7">
    <location>
        <begin position="1"/>
        <end position="30"/>
    </location>
</feature>
<evidence type="ECO:0000256" key="4">
    <source>
        <dbReference type="ARBA" id="ARBA00022840"/>
    </source>
</evidence>
<keyword evidence="2 6" id="KW-0378">Hydrolase</keyword>
<dbReference type="SMART" id="SM00490">
    <property type="entry name" value="HELICc"/>
    <property type="match status" value="1"/>
</dbReference>
<gene>
    <name evidence="10" type="ORF">ABUE31_11140</name>
</gene>
<dbReference type="GO" id="GO:0016787">
    <property type="term" value="F:hydrolase activity"/>
    <property type="evidence" value="ECO:0007669"/>
    <property type="project" value="UniProtKB-KW"/>
</dbReference>
<feature type="domain" description="Helicase C-terminal" evidence="9">
    <location>
        <begin position="318"/>
        <end position="457"/>
    </location>
</feature>
<evidence type="ECO:0000259" key="9">
    <source>
        <dbReference type="PROSITE" id="PS51194"/>
    </source>
</evidence>
<keyword evidence="11" id="KW-1185">Reference proteome</keyword>
<keyword evidence="4 6" id="KW-0067">ATP-binding</keyword>
<dbReference type="EMBL" id="JBFOCI010000003">
    <property type="protein sequence ID" value="MEW9806538.1"/>
    <property type="molecule type" value="Genomic_DNA"/>
</dbReference>
<reference evidence="10 11" key="1">
    <citation type="submission" date="2024-06" db="EMBL/GenBank/DDBJ databases">
        <authorList>
            <person name="Tuo L."/>
        </authorList>
    </citation>
    <scope>NUCLEOTIDE SEQUENCE [LARGE SCALE GENOMIC DNA]</scope>
    <source>
        <strain evidence="10 11">ZMM04-5</strain>
    </source>
</reference>
<feature type="region of interest" description="Disordered" evidence="7">
    <location>
        <begin position="446"/>
        <end position="549"/>
    </location>
</feature>